<evidence type="ECO:0000313" key="2">
    <source>
        <dbReference type="EMBL" id="MBH5144287.1"/>
    </source>
</evidence>
<dbReference type="Proteomes" id="UP000627573">
    <property type="component" value="Unassembled WGS sequence"/>
</dbReference>
<comment type="caution">
    <text evidence="2">The sequence shown here is derived from an EMBL/GenBank/DDBJ whole genome shotgun (WGS) entry which is preliminary data.</text>
</comment>
<feature type="transmembrane region" description="Helical" evidence="1">
    <location>
        <begin position="6"/>
        <end position="22"/>
    </location>
</feature>
<dbReference type="RefSeq" id="WP_158304191.1">
    <property type="nucleotide sequence ID" value="NZ_JAECSB010000057.1"/>
</dbReference>
<sequence length="51" mass="5259">MNWYAVLLVVVGVAVAAFSVVVERNEGAGRAGNVLLAGGSIAAVGLVWVFW</sequence>
<evidence type="ECO:0000313" key="3">
    <source>
        <dbReference type="Proteomes" id="UP000627573"/>
    </source>
</evidence>
<proteinExistence type="predicted"/>
<keyword evidence="1" id="KW-0812">Transmembrane</keyword>
<evidence type="ECO:0000256" key="1">
    <source>
        <dbReference type="SAM" id="Phobius"/>
    </source>
</evidence>
<protein>
    <submittedName>
        <fullName evidence="2">Uncharacterized protein</fullName>
    </submittedName>
</protein>
<dbReference type="AlphaFoldDB" id="A0A8I1D7J9"/>
<keyword evidence="1" id="KW-0472">Membrane</keyword>
<gene>
    <name evidence="2" type="ORF">I3517_16855</name>
</gene>
<keyword evidence="1" id="KW-1133">Transmembrane helix</keyword>
<feature type="transmembrane region" description="Helical" evidence="1">
    <location>
        <begin position="34"/>
        <end position="50"/>
    </location>
</feature>
<organism evidence="2 3">
    <name type="scientific">Rhodococcus erythropolis</name>
    <name type="common">Arthrobacter picolinophilus</name>
    <dbReference type="NCBI Taxonomy" id="1833"/>
    <lineage>
        <taxon>Bacteria</taxon>
        <taxon>Bacillati</taxon>
        <taxon>Actinomycetota</taxon>
        <taxon>Actinomycetes</taxon>
        <taxon>Mycobacteriales</taxon>
        <taxon>Nocardiaceae</taxon>
        <taxon>Rhodococcus</taxon>
        <taxon>Rhodococcus erythropolis group</taxon>
    </lineage>
</organism>
<accession>A0A8I1D7J9</accession>
<keyword evidence="3" id="KW-1185">Reference proteome</keyword>
<name>A0A8I1D7J9_RHOER</name>
<dbReference type="EMBL" id="JAECSB010000057">
    <property type="protein sequence ID" value="MBH5144287.1"/>
    <property type="molecule type" value="Genomic_DNA"/>
</dbReference>
<reference evidence="2 3" key="1">
    <citation type="submission" date="2020-12" db="EMBL/GenBank/DDBJ databases">
        <title>Draft genome sequence of furan degrading bacterial strain FUR100.</title>
        <authorList>
            <person name="Woiski C."/>
        </authorList>
    </citation>
    <scope>NUCLEOTIDE SEQUENCE [LARGE SCALE GENOMIC DNA]</scope>
    <source>
        <strain evidence="2 3">FUR100</strain>
    </source>
</reference>